<evidence type="ECO:0000313" key="1">
    <source>
        <dbReference type="EMBL" id="KAH9316668.1"/>
    </source>
</evidence>
<reference evidence="1 2" key="1">
    <citation type="journal article" date="2021" name="Nat. Plants">
        <title>The Taxus genome provides insights into paclitaxel biosynthesis.</title>
        <authorList>
            <person name="Xiong X."/>
            <person name="Gou J."/>
            <person name="Liao Q."/>
            <person name="Li Y."/>
            <person name="Zhou Q."/>
            <person name="Bi G."/>
            <person name="Li C."/>
            <person name="Du R."/>
            <person name="Wang X."/>
            <person name="Sun T."/>
            <person name="Guo L."/>
            <person name="Liang H."/>
            <person name="Lu P."/>
            <person name="Wu Y."/>
            <person name="Zhang Z."/>
            <person name="Ro D.K."/>
            <person name="Shang Y."/>
            <person name="Huang S."/>
            <person name="Yan J."/>
        </authorList>
    </citation>
    <scope>NUCLEOTIDE SEQUENCE [LARGE SCALE GENOMIC DNA]</scope>
    <source>
        <strain evidence="1">Ta-2019</strain>
    </source>
</reference>
<proteinExistence type="predicted"/>
<feature type="non-terminal residue" evidence="1">
    <location>
        <position position="60"/>
    </location>
</feature>
<name>A0AA38L9F2_TAXCH</name>
<sequence>MKIKIRRRLGGTKEAVTKDEVQDASTLSFRDIRCILKLEILVWSPVAKGTWLSVEESQEA</sequence>
<organism evidence="1 2">
    <name type="scientific">Taxus chinensis</name>
    <name type="common">Chinese yew</name>
    <name type="synonym">Taxus wallichiana var. chinensis</name>
    <dbReference type="NCBI Taxonomy" id="29808"/>
    <lineage>
        <taxon>Eukaryota</taxon>
        <taxon>Viridiplantae</taxon>
        <taxon>Streptophyta</taxon>
        <taxon>Embryophyta</taxon>
        <taxon>Tracheophyta</taxon>
        <taxon>Spermatophyta</taxon>
        <taxon>Pinopsida</taxon>
        <taxon>Pinidae</taxon>
        <taxon>Conifers II</taxon>
        <taxon>Cupressales</taxon>
        <taxon>Taxaceae</taxon>
        <taxon>Taxus</taxon>
    </lineage>
</organism>
<dbReference type="Proteomes" id="UP000824469">
    <property type="component" value="Unassembled WGS sequence"/>
</dbReference>
<gene>
    <name evidence="1" type="ORF">KI387_025295</name>
</gene>
<comment type="caution">
    <text evidence="1">The sequence shown here is derived from an EMBL/GenBank/DDBJ whole genome shotgun (WGS) entry which is preliminary data.</text>
</comment>
<accession>A0AA38L9F2</accession>
<dbReference type="EMBL" id="JAHRHJ020000005">
    <property type="protein sequence ID" value="KAH9316668.1"/>
    <property type="molecule type" value="Genomic_DNA"/>
</dbReference>
<evidence type="ECO:0000313" key="2">
    <source>
        <dbReference type="Proteomes" id="UP000824469"/>
    </source>
</evidence>
<protein>
    <submittedName>
        <fullName evidence="1">Uncharacterized protein</fullName>
    </submittedName>
</protein>
<dbReference type="AlphaFoldDB" id="A0AA38L9F2"/>
<keyword evidence="2" id="KW-1185">Reference proteome</keyword>